<proteinExistence type="predicted"/>
<keyword evidence="1" id="KW-1185">Reference proteome</keyword>
<evidence type="ECO:0000313" key="2">
    <source>
        <dbReference type="WBParaSite" id="L893_g7073.t1"/>
    </source>
</evidence>
<sequence>MDTFPSFFLVFGSPSGGSLPFQFLSFQSIYGSYTVLERIISLPRLRTTYSYDRLLLTAVFRLSRHVFAVLLSLANANVTEEFDAKRPRMEMFAEHECREGKFQGSDRDRQVGTGSSIVKLRRICTTVSSEMTIHSSIAPYIPLSSLGPTFLTMTNQNPLSRPHGDVGLFHASKHHLGSHKSVLPAGFFVRPIYILINSRTLALPARTLPGMGP</sequence>
<reference evidence="2" key="1">
    <citation type="submission" date="2016-11" db="UniProtKB">
        <authorList>
            <consortium name="WormBaseParasite"/>
        </authorList>
    </citation>
    <scope>IDENTIFICATION</scope>
</reference>
<organism evidence="1 2">
    <name type="scientific">Steinernema glaseri</name>
    <dbReference type="NCBI Taxonomy" id="37863"/>
    <lineage>
        <taxon>Eukaryota</taxon>
        <taxon>Metazoa</taxon>
        <taxon>Ecdysozoa</taxon>
        <taxon>Nematoda</taxon>
        <taxon>Chromadorea</taxon>
        <taxon>Rhabditida</taxon>
        <taxon>Tylenchina</taxon>
        <taxon>Panagrolaimomorpha</taxon>
        <taxon>Strongyloidoidea</taxon>
        <taxon>Steinernematidae</taxon>
        <taxon>Steinernema</taxon>
    </lineage>
</organism>
<accession>A0A1I8AL36</accession>
<evidence type="ECO:0000313" key="1">
    <source>
        <dbReference type="Proteomes" id="UP000095287"/>
    </source>
</evidence>
<dbReference type="WBParaSite" id="L893_g7073.t1">
    <property type="protein sequence ID" value="L893_g7073.t1"/>
    <property type="gene ID" value="L893_g7073"/>
</dbReference>
<name>A0A1I8AL36_9BILA</name>
<protein>
    <submittedName>
        <fullName evidence="2">Secreted protein</fullName>
    </submittedName>
</protein>
<dbReference type="AlphaFoldDB" id="A0A1I8AL36"/>
<dbReference type="Proteomes" id="UP000095287">
    <property type="component" value="Unplaced"/>
</dbReference>